<dbReference type="PANTHER" id="PTHR45744">
    <property type="entry name" value="TYROSINE AMINOTRANSFERASE"/>
    <property type="match status" value="1"/>
</dbReference>
<evidence type="ECO:0000313" key="7">
    <source>
        <dbReference type="Proteomes" id="UP000827721"/>
    </source>
</evidence>
<keyword evidence="7" id="KW-1185">Reference proteome</keyword>
<comment type="caution">
    <text evidence="6">The sequence shown here is derived from an EMBL/GenBank/DDBJ whole genome shotgun (WGS) entry which is preliminary data.</text>
</comment>
<dbReference type="InterPro" id="IPR015422">
    <property type="entry name" value="PyrdxlP-dep_Trfase_small"/>
</dbReference>
<name>A0ABQ8IKE9_9ROSI</name>
<keyword evidence="3 4" id="KW-0663">Pyridoxal phosphate</keyword>
<sequence length="447" mass="49461">MEKGGTTKQVNYRETAEQLNAASSITVRGVVEAIKEKLDKEESRCMIHLGQGDPSAFPCFRTTPLAEDAIVDALRSAKFNCYSSAGGILPARRAIAEYLSRDLPQQLSPDDVYVTVGCSQAIEIIISAVAARASANILLPRPGYPFYEARAAFSKLEVRHFDLLPEKGWEVDLDVVEALADENTVAMVIISPGNPCGNVFTYQHLKKVAETARKLGIFVIADEVYGHLVFGNKPFVPMAKFGSIVPVLTMGSISKRWIVPGWRLGWLVTSDPNGILKNSGVWSSHTELMLIHHVSKIVSLLHIYQMLDSIKSYIDFSCDATTFTQGAIPQILEKTKEDFFSNIINTIKKDAEICYSKIKEIPCMDCPQKPEGSMSVMVKLHLSLLEDITDDMDFCLKLAKEEAVVVLPGFAVGLKNWLRVTFAIEPTFLGEGLDRIIAFCSRHAKQQ</sequence>
<dbReference type="Gene3D" id="3.40.640.10">
    <property type="entry name" value="Type I PLP-dependent aspartate aminotransferase-like (Major domain)"/>
    <property type="match status" value="1"/>
</dbReference>
<evidence type="ECO:0000256" key="2">
    <source>
        <dbReference type="ARBA" id="ARBA00007441"/>
    </source>
</evidence>
<dbReference type="SUPFAM" id="SSF53383">
    <property type="entry name" value="PLP-dependent transferases"/>
    <property type="match status" value="1"/>
</dbReference>
<comment type="similarity">
    <text evidence="2 4">Belongs to the class-I pyridoxal-phosphate-dependent aminotransferase family.</text>
</comment>
<dbReference type="InterPro" id="IPR015421">
    <property type="entry name" value="PyrdxlP-dep_Trfase_major"/>
</dbReference>
<proteinExistence type="inferred from homology"/>
<evidence type="ECO:0000313" key="6">
    <source>
        <dbReference type="EMBL" id="KAH7576970.1"/>
    </source>
</evidence>
<dbReference type="PIRSF" id="PIRSF000517">
    <property type="entry name" value="Tyr_transaminase"/>
    <property type="match status" value="1"/>
</dbReference>
<evidence type="ECO:0000259" key="5">
    <source>
        <dbReference type="Pfam" id="PF00155"/>
    </source>
</evidence>
<dbReference type="CDD" id="cd00609">
    <property type="entry name" value="AAT_like"/>
    <property type="match status" value="1"/>
</dbReference>
<dbReference type="NCBIfam" id="TIGR01265">
    <property type="entry name" value="tyr_nico_aTase"/>
    <property type="match status" value="1"/>
</dbReference>
<protein>
    <recommendedName>
        <fullName evidence="5">Aminotransferase class I/classII large domain-containing protein</fullName>
    </recommendedName>
</protein>
<dbReference type="Proteomes" id="UP000827721">
    <property type="component" value="Unassembled WGS sequence"/>
</dbReference>
<dbReference type="Pfam" id="PF00155">
    <property type="entry name" value="Aminotran_1_2"/>
    <property type="match status" value="1"/>
</dbReference>
<feature type="domain" description="Aminotransferase class I/classII large" evidence="5">
    <location>
        <begin position="46"/>
        <end position="435"/>
    </location>
</feature>
<evidence type="ECO:0000256" key="4">
    <source>
        <dbReference type="PIRNR" id="PIRNR000517"/>
    </source>
</evidence>
<reference evidence="6 7" key="1">
    <citation type="submission" date="2021-02" db="EMBL/GenBank/DDBJ databases">
        <title>Plant Genome Project.</title>
        <authorList>
            <person name="Zhang R.-G."/>
        </authorList>
    </citation>
    <scope>NUCLEOTIDE SEQUENCE [LARGE SCALE GENOMIC DNA]</scope>
    <source>
        <tissue evidence="6">Leaves</tissue>
    </source>
</reference>
<dbReference type="EMBL" id="JAFEMO010000001">
    <property type="protein sequence ID" value="KAH7576970.1"/>
    <property type="molecule type" value="Genomic_DNA"/>
</dbReference>
<evidence type="ECO:0000256" key="1">
    <source>
        <dbReference type="ARBA" id="ARBA00001933"/>
    </source>
</evidence>
<dbReference type="InterPro" id="IPR015424">
    <property type="entry name" value="PyrdxlP-dep_Trfase"/>
</dbReference>
<accession>A0ABQ8IKE9</accession>
<comment type="cofactor">
    <cofactor evidence="1 4">
        <name>pyridoxal 5'-phosphate</name>
        <dbReference type="ChEBI" id="CHEBI:597326"/>
    </cofactor>
</comment>
<dbReference type="InterPro" id="IPR004839">
    <property type="entry name" value="Aminotransferase_I/II_large"/>
</dbReference>
<gene>
    <name evidence="6" type="ORF">JRO89_XS01G0184400</name>
</gene>
<dbReference type="PANTHER" id="PTHR45744:SF40">
    <property type="entry name" value="TYROSINE TRANSAMINASE FAMILY PROTEIN ISOFORM 1"/>
    <property type="match status" value="1"/>
</dbReference>
<dbReference type="InterPro" id="IPR005958">
    <property type="entry name" value="TyrNic_aminoTrfase"/>
</dbReference>
<dbReference type="Gene3D" id="3.90.1150.10">
    <property type="entry name" value="Aspartate Aminotransferase, domain 1"/>
    <property type="match status" value="1"/>
</dbReference>
<organism evidence="6 7">
    <name type="scientific">Xanthoceras sorbifolium</name>
    <dbReference type="NCBI Taxonomy" id="99658"/>
    <lineage>
        <taxon>Eukaryota</taxon>
        <taxon>Viridiplantae</taxon>
        <taxon>Streptophyta</taxon>
        <taxon>Embryophyta</taxon>
        <taxon>Tracheophyta</taxon>
        <taxon>Spermatophyta</taxon>
        <taxon>Magnoliopsida</taxon>
        <taxon>eudicotyledons</taxon>
        <taxon>Gunneridae</taxon>
        <taxon>Pentapetalae</taxon>
        <taxon>rosids</taxon>
        <taxon>malvids</taxon>
        <taxon>Sapindales</taxon>
        <taxon>Sapindaceae</taxon>
        <taxon>Xanthoceroideae</taxon>
        <taxon>Xanthoceras</taxon>
    </lineage>
</organism>
<evidence type="ECO:0000256" key="3">
    <source>
        <dbReference type="ARBA" id="ARBA00022898"/>
    </source>
</evidence>